<keyword evidence="1" id="KW-0472">Membrane</keyword>
<dbReference type="InterPro" id="IPR011050">
    <property type="entry name" value="Pectin_lyase_fold/virulence"/>
</dbReference>
<name>A0A380JDZ8_STRDO</name>
<organism evidence="2 3">
    <name type="scientific">Streptococcus downei MFe28</name>
    <dbReference type="NCBI Taxonomy" id="764290"/>
    <lineage>
        <taxon>Bacteria</taxon>
        <taxon>Bacillati</taxon>
        <taxon>Bacillota</taxon>
        <taxon>Bacilli</taxon>
        <taxon>Lactobacillales</taxon>
        <taxon>Streptococcaceae</taxon>
        <taxon>Streptococcus</taxon>
    </lineage>
</organism>
<evidence type="ECO:0000256" key="1">
    <source>
        <dbReference type="SAM" id="Phobius"/>
    </source>
</evidence>
<dbReference type="InterPro" id="IPR012334">
    <property type="entry name" value="Pectin_lyas_fold"/>
</dbReference>
<keyword evidence="1" id="KW-1133">Transmembrane helix</keyword>
<protein>
    <submittedName>
        <fullName evidence="2">Uncharacterized protein</fullName>
    </submittedName>
</protein>
<dbReference type="Proteomes" id="UP000254082">
    <property type="component" value="Unassembled WGS sequence"/>
</dbReference>
<dbReference type="Gene3D" id="2.160.20.10">
    <property type="entry name" value="Single-stranded right-handed beta-helix, Pectin lyase-like"/>
    <property type="match status" value="1"/>
</dbReference>
<accession>A0A380JDZ8</accession>
<keyword evidence="3" id="KW-1185">Reference proteome</keyword>
<evidence type="ECO:0000313" key="3">
    <source>
        <dbReference type="Proteomes" id="UP000254082"/>
    </source>
</evidence>
<evidence type="ECO:0000313" key="2">
    <source>
        <dbReference type="EMBL" id="SUN36326.1"/>
    </source>
</evidence>
<keyword evidence="1" id="KW-0812">Transmembrane</keyword>
<dbReference type="RefSeq" id="WP_002998047.1">
    <property type="nucleotide sequence ID" value="NZ_UHFA01000002.1"/>
</dbReference>
<reference evidence="2 3" key="1">
    <citation type="submission" date="2018-06" db="EMBL/GenBank/DDBJ databases">
        <authorList>
            <consortium name="Pathogen Informatics"/>
            <person name="Doyle S."/>
        </authorList>
    </citation>
    <scope>NUCLEOTIDE SEQUENCE [LARGE SCALE GENOMIC DNA]</scope>
    <source>
        <strain evidence="3">NCTC 11391</strain>
    </source>
</reference>
<dbReference type="EMBL" id="UHFA01000002">
    <property type="protein sequence ID" value="SUN36326.1"/>
    <property type="molecule type" value="Genomic_DNA"/>
</dbReference>
<dbReference type="AlphaFoldDB" id="A0A380JDZ8"/>
<gene>
    <name evidence="2" type="ORF">NCTC11391_01373</name>
</gene>
<proteinExistence type="predicted"/>
<dbReference type="SUPFAM" id="SSF51126">
    <property type="entry name" value="Pectin lyase-like"/>
    <property type="match status" value="1"/>
</dbReference>
<sequence>MNKRNTAFILASLIFLVFLGFFIWDGLHNGQSRMTVTIRNQKDLENYLKQTGKDWAFDEVYFENQSSLSFPKRTYQVTGNVNWYFSSKAKGDIDFAGSKVLIGQRAYFEWKFSGDHLKKEGTPCQLKDLSVYGSVKEKTDLESGQIKEPHPNGGRFNAQLFRTSNLYFTSLNFYNAQQSSNHLFDLVGSENLSFTDMTFAGYGGETYSDQALKARYAKDWHTIYAEALQIDSAIPGSLGDKLDLKATVLWTKDTYDGRPSSNISVDASQFIPYQGPTGQSLISGKKEEVEVNYGPSIGAHTVGNQDYSNISLTNNRFVRTISVPGEDNAILYPIHFRHLKNSQMEDFYNRQGLIIRGNHFEQEASYPDWRNGKISAEDEFFGWFK</sequence>
<feature type="transmembrane region" description="Helical" evidence="1">
    <location>
        <begin position="7"/>
        <end position="24"/>
    </location>
</feature>